<accession>A0A224XCF7</accession>
<proteinExistence type="predicted"/>
<dbReference type="EMBL" id="BEDT01000002">
    <property type="protein sequence ID" value="GAX47311.1"/>
    <property type="molecule type" value="Genomic_DNA"/>
</dbReference>
<protein>
    <recommendedName>
        <fullName evidence="3">Phage head-tail adapter protein</fullName>
    </recommendedName>
</protein>
<name>A0A224XCF7_9LACT</name>
<dbReference type="AlphaFoldDB" id="A0A224XCF7"/>
<evidence type="ECO:0000313" key="1">
    <source>
        <dbReference type="EMBL" id="GAX47311.1"/>
    </source>
</evidence>
<sequence length="124" mass="14035">MITSQKQGKNKTHNGTLRTPVTFYACGVANGLDARENVMSVKYEAFAECYAPSSKDIEILKNSSVSPKRSLTIKIREPMADYRPGNKHRVKVRDARFADIFWDIADIRPDLTQNEFITILLKGD</sequence>
<reference evidence="2" key="1">
    <citation type="submission" date="2017-08" db="EMBL/GenBank/DDBJ databases">
        <title>Draft genome sequence of Lactococcus sp. strain Rs-Y01, isolated from the gut of the lower termite Reticulitermes speratus.</title>
        <authorList>
            <person name="Ohkuma M."/>
            <person name="Yuki M."/>
        </authorList>
    </citation>
    <scope>NUCLEOTIDE SEQUENCE [LARGE SCALE GENOMIC DNA]</scope>
    <source>
        <strain evidence="2">Rs-Y01</strain>
    </source>
</reference>
<dbReference type="OrthoDB" id="2224466at2"/>
<comment type="caution">
    <text evidence="1">The sequence shown here is derived from an EMBL/GenBank/DDBJ whole genome shotgun (WGS) entry which is preliminary data.</text>
</comment>
<keyword evidence="2" id="KW-1185">Reference proteome</keyword>
<evidence type="ECO:0000313" key="2">
    <source>
        <dbReference type="Proteomes" id="UP000218689"/>
    </source>
</evidence>
<organism evidence="1 2">
    <name type="scientific">Pseudolactococcus reticulitermitis</name>
    <dbReference type="NCBI Taxonomy" id="2025039"/>
    <lineage>
        <taxon>Bacteria</taxon>
        <taxon>Bacillati</taxon>
        <taxon>Bacillota</taxon>
        <taxon>Bacilli</taxon>
        <taxon>Lactobacillales</taxon>
        <taxon>Streptococcaceae</taxon>
        <taxon>Pseudolactococcus</taxon>
    </lineage>
</organism>
<gene>
    <name evidence="1" type="ORF">RsY01_910</name>
</gene>
<dbReference type="Proteomes" id="UP000218689">
    <property type="component" value="Unassembled WGS sequence"/>
</dbReference>
<evidence type="ECO:0008006" key="3">
    <source>
        <dbReference type="Google" id="ProtNLM"/>
    </source>
</evidence>